<keyword evidence="1" id="KW-1133">Transmembrane helix</keyword>
<evidence type="ECO:0000256" key="1">
    <source>
        <dbReference type="SAM" id="Phobius"/>
    </source>
</evidence>
<evidence type="ECO:0000313" key="3">
    <source>
        <dbReference type="Proteomes" id="UP000193409"/>
    </source>
</evidence>
<proteinExistence type="predicted"/>
<evidence type="ECO:0008006" key="4">
    <source>
        <dbReference type="Google" id="ProtNLM"/>
    </source>
</evidence>
<feature type="transmembrane region" description="Helical" evidence="1">
    <location>
        <begin position="201"/>
        <end position="221"/>
    </location>
</feature>
<organism evidence="2 3">
    <name type="scientific">Pseudoruegeria aquimaris</name>
    <dbReference type="NCBI Taxonomy" id="393663"/>
    <lineage>
        <taxon>Bacteria</taxon>
        <taxon>Pseudomonadati</taxon>
        <taxon>Pseudomonadota</taxon>
        <taxon>Alphaproteobacteria</taxon>
        <taxon>Rhodobacterales</taxon>
        <taxon>Roseobacteraceae</taxon>
        <taxon>Pseudoruegeria</taxon>
    </lineage>
</organism>
<reference evidence="2 3" key="1">
    <citation type="submission" date="2017-03" db="EMBL/GenBank/DDBJ databases">
        <authorList>
            <person name="Afonso C.L."/>
            <person name="Miller P.J."/>
            <person name="Scott M.A."/>
            <person name="Spackman E."/>
            <person name="Goraichik I."/>
            <person name="Dimitrov K.M."/>
            <person name="Suarez D.L."/>
            <person name="Swayne D.E."/>
        </authorList>
    </citation>
    <scope>NUCLEOTIDE SEQUENCE [LARGE SCALE GENOMIC DNA]</scope>
    <source>
        <strain evidence="2 3">CECT 7680</strain>
    </source>
</reference>
<feature type="transmembrane region" description="Helical" evidence="1">
    <location>
        <begin position="145"/>
        <end position="164"/>
    </location>
</feature>
<feature type="transmembrane region" description="Helical" evidence="1">
    <location>
        <begin position="122"/>
        <end position="138"/>
    </location>
</feature>
<dbReference type="EMBL" id="FWFQ01000008">
    <property type="protein sequence ID" value="SLN31835.1"/>
    <property type="molecule type" value="Genomic_DNA"/>
</dbReference>
<sequence>MTTQSHETAVLRARDFWASLVLIALSLFFLWKTSAIPLFGENRAGVSGADWYTSAALVPLGIFGGLLILSCVLLAIAIRSGGAAHALSAVGIGWDRAEALRFTTIAVMLFFYIAGLVPRVDFILASGLLITAMIFGYHGGHARRALLSAAMVALAGGYALIAHGPQAEWNAHSDDWLTLVCWLGLTLPVLRAARQERALRIVPVLAFFAPFILVCAMAFGFRQNVPARGGLIFKQIEYHYYVTLRPLWKD</sequence>
<keyword evidence="1" id="KW-0472">Membrane</keyword>
<evidence type="ECO:0000313" key="2">
    <source>
        <dbReference type="EMBL" id="SLN31835.1"/>
    </source>
</evidence>
<dbReference type="OrthoDB" id="7824936at2"/>
<dbReference type="Proteomes" id="UP000193409">
    <property type="component" value="Unassembled WGS sequence"/>
</dbReference>
<accession>A0A1Y5S3G8</accession>
<keyword evidence="3" id="KW-1185">Reference proteome</keyword>
<keyword evidence="1" id="KW-0812">Transmembrane</keyword>
<dbReference type="AlphaFoldDB" id="A0A1Y5S3G8"/>
<feature type="transmembrane region" description="Helical" evidence="1">
    <location>
        <begin position="99"/>
        <end position="116"/>
    </location>
</feature>
<protein>
    <recommendedName>
        <fullName evidence="4">Tripartite tricarboxylate transporter TctB family protein</fullName>
    </recommendedName>
</protein>
<dbReference type="RefSeq" id="WP_085868072.1">
    <property type="nucleotide sequence ID" value="NZ_FWFQ01000008.1"/>
</dbReference>
<gene>
    <name evidence="2" type="ORF">PSA7680_01535</name>
</gene>
<name>A0A1Y5S3G8_9RHOB</name>
<feature type="transmembrane region" description="Helical" evidence="1">
    <location>
        <begin position="176"/>
        <end position="194"/>
    </location>
</feature>
<feature type="transmembrane region" description="Helical" evidence="1">
    <location>
        <begin position="51"/>
        <end position="78"/>
    </location>
</feature>